<evidence type="ECO:0000256" key="4">
    <source>
        <dbReference type="ARBA" id="ARBA00022490"/>
    </source>
</evidence>
<dbReference type="Pfam" id="PF09334">
    <property type="entry name" value="tRNA-synt_1g"/>
    <property type="match status" value="1"/>
</dbReference>
<evidence type="ECO:0000256" key="7">
    <source>
        <dbReference type="ARBA" id="ARBA00022741"/>
    </source>
</evidence>
<evidence type="ECO:0000256" key="6">
    <source>
        <dbReference type="ARBA" id="ARBA00022598"/>
    </source>
</evidence>
<evidence type="ECO:0000256" key="5">
    <source>
        <dbReference type="ARBA" id="ARBA00022555"/>
    </source>
</evidence>
<keyword evidence="13" id="KW-0862">Zinc</keyword>
<dbReference type="InterPro" id="IPR013155">
    <property type="entry name" value="M/V/L/I-tRNA-synth_anticd-bd"/>
</dbReference>
<keyword evidence="9 13" id="KW-0694">RNA-binding</keyword>
<dbReference type="SUPFAM" id="SSF52374">
    <property type="entry name" value="Nucleotidylyl transferase"/>
    <property type="match status" value="1"/>
</dbReference>
<sequence>METKKFYVTTPIYYVNDLPHIGHVYTTVVADVVARYKKLMGYDVYFLTGTDEHGLKVEKAAKEKGMTPIELADSVVENYKKLWPKLYIKNNDFIRTTQERHIKGAIALFEKMKGNGDIYLDKYKGKYCVSCEAVLTEFQAKNNKCPDCGRPVEDVEEESYFFKLSKYQKKLLEFYEENPDFIQPENRRNEVISFVKSGLKDLSISRTSFKWGIPIPGDEKHVMYVWLDALSNYITALGYPEETELYKKFWPADLHLVGKDILRFHAVYWPAFLMSAGLPLPKTVFAHGWWLKDSGKMSKSVGNIVRPQYLLDQFGADALRYFLLREMVFGNDCNFSDEAFLSRLNSDLANDLGNLVSRTLSMISKYRGGIIPEPDRELEEYKEIESLTKTCGVNWESYFDTYQFHKALAEVWIFLNKLNKFIVTVEPWKLVKDEAAKTKLDTVLYLLAESLRLVALYVSPVMPKKAQEIWDRLGFERNIEESPLSFLKFGVLESGTKVKAIKEHLFPRIDIEEYFKDTKEEAKKEEKKVENDNRISIEDFAKVQLKVAKIIEAEKIEKSNKLVKLQIDLGDEKRQIVAGIGKKYKPEDLVGRMIVVVANLKPAKLMGVESNGMLLAASGEDGEPFLLAPEEGAKPGYRVK</sequence>
<evidence type="ECO:0000256" key="10">
    <source>
        <dbReference type="ARBA" id="ARBA00022917"/>
    </source>
</evidence>
<comment type="subunit">
    <text evidence="3 13">Homodimer.</text>
</comment>
<comment type="cofactor">
    <cofactor evidence="13">
        <name>Zn(2+)</name>
        <dbReference type="ChEBI" id="CHEBI:29105"/>
    </cofactor>
    <text evidence="13">Binds 1 zinc ion per subunit.</text>
</comment>
<keyword evidence="5 13" id="KW-0820">tRNA-binding</keyword>
<proteinExistence type="inferred from homology"/>
<comment type="catalytic activity">
    <reaction evidence="12 13">
        <text>tRNA(Met) + L-methionine + ATP = L-methionyl-tRNA(Met) + AMP + diphosphate</text>
        <dbReference type="Rhea" id="RHEA:13481"/>
        <dbReference type="Rhea" id="RHEA-COMP:9667"/>
        <dbReference type="Rhea" id="RHEA-COMP:9698"/>
        <dbReference type="ChEBI" id="CHEBI:30616"/>
        <dbReference type="ChEBI" id="CHEBI:33019"/>
        <dbReference type="ChEBI" id="CHEBI:57844"/>
        <dbReference type="ChEBI" id="CHEBI:78442"/>
        <dbReference type="ChEBI" id="CHEBI:78530"/>
        <dbReference type="ChEBI" id="CHEBI:456215"/>
        <dbReference type="EC" id="6.1.1.10"/>
    </reaction>
</comment>
<evidence type="ECO:0000256" key="13">
    <source>
        <dbReference type="HAMAP-Rule" id="MF_01228"/>
    </source>
</evidence>
<dbReference type="InterPro" id="IPR009080">
    <property type="entry name" value="tRNAsynth_Ia_anticodon-bd"/>
</dbReference>
<dbReference type="SUPFAM" id="SSF50249">
    <property type="entry name" value="Nucleic acid-binding proteins"/>
    <property type="match status" value="1"/>
</dbReference>
<keyword evidence="8 13" id="KW-0067">ATP-binding</keyword>
<dbReference type="Pfam" id="PF08264">
    <property type="entry name" value="Anticodon_1"/>
    <property type="match status" value="1"/>
</dbReference>
<feature type="binding site" evidence="13">
    <location>
        <position position="128"/>
    </location>
    <ligand>
        <name>Zn(2+)</name>
        <dbReference type="ChEBI" id="CHEBI:29105"/>
    </ligand>
</feature>
<dbReference type="GO" id="GO:0000049">
    <property type="term" value="F:tRNA binding"/>
    <property type="evidence" value="ECO:0007669"/>
    <property type="project" value="UniProtKB-UniRule"/>
</dbReference>
<dbReference type="GO" id="GO:0046872">
    <property type="term" value="F:metal ion binding"/>
    <property type="evidence" value="ECO:0007669"/>
    <property type="project" value="UniProtKB-KW"/>
</dbReference>
<dbReference type="Gene3D" id="1.10.730.10">
    <property type="entry name" value="Isoleucyl-tRNA Synthetase, Domain 1"/>
    <property type="match status" value="1"/>
</dbReference>
<dbReference type="GO" id="GO:0004825">
    <property type="term" value="F:methionine-tRNA ligase activity"/>
    <property type="evidence" value="ECO:0007669"/>
    <property type="project" value="UniProtKB-UniRule"/>
</dbReference>
<dbReference type="PRINTS" id="PR01041">
    <property type="entry name" value="TRNASYNTHMET"/>
</dbReference>
<dbReference type="InterPro" id="IPR012340">
    <property type="entry name" value="NA-bd_OB-fold"/>
</dbReference>
<protein>
    <recommendedName>
        <fullName evidence="13">Methionine--tRNA ligase</fullName>
        <ecNumber evidence="13">6.1.1.10</ecNumber>
    </recommendedName>
    <alternativeName>
        <fullName evidence="13">Methionyl-tRNA synthetase</fullName>
        <shortName evidence="13">MetRS</shortName>
    </alternativeName>
</protein>
<name>A0A7R6PWT9_9BACT</name>
<feature type="binding site" evidence="13">
    <location>
        <position position="148"/>
    </location>
    <ligand>
        <name>Zn(2+)</name>
        <dbReference type="ChEBI" id="CHEBI:29105"/>
    </ligand>
</feature>
<dbReference type="FunFam" id="2.170.220.10:FF:000002">
    <property type="entry name" value="Methionine--tRNA ligase"/>
    <property type="match status" value="1"/>
</dbReference>
<dbReference type="CDD" id="cd07957">
    <property type="entry name" value="Anticodon_Ia_Met"/>
    <property type="match status" value="1"/>
</dbReference>
<keyword evidence="16" id="KW-1185">Reference proteome</keyword>
<feature type="binding site" evidence="13">
    <location>
        <position position="145"/>
    </location>
    <ligand>
        <name>Zn(2+)</name>
        <dbReference type="ChEBI" id="CHEBI:29105"/>
    </ligand>
</feature>
<dbReference type="AlphaFoldDB" id="A0A7R6PWT9"/>
<dbReference type="InterPro" id="IPR004495">
    <property type="entry name" value="Met-tRNA-synth_bsu_C"/>
</dbReference>
<comment type="function">
    <text evidence="1 13">Is required not only for elongation of protein synthesis but also for the initiation of all mRNA translation through initiator tRNA(fMet) aminoacylation.</text>
</comment>
<evidence type="ECO:0000313" key="15">
    <source>
        <dbReference type="EMBL" id="BBB32105.1"/>
    </source>
</evidence>
<evidence type="ECO:0000256" key="11">
    <source>
        <dbReference type="ARBA" id="ARBA00023146"/>
    </source>
</evidence>
<dbReference type="RefSeq" id="WP_201328444.1">
    <property type="nucleotide sequence ID" value="NZ_AP017470.1"/>
</dbReference>
<dbReference type="NCBIfam" id="TIGR00398">
    <property type="entry name" value="metG"/>
    <property type="match status" value="1"/>
</dbReference>
<dbReference type="CDD" id="cd02800">
    <property type="entry name" value="tRNA_bind_EcMetRS_like"/>
    <property type="match status" value="1"/>
</dbReference>
<dbReference type="PROSITE" id="PS50886">
    <property type="entry name" value="TRBD"/>
    <property type="match status" value="1"/>
</dbReference>
<keyword evidence="11 13" id="KW-0030">Aminoacyl-tRNA synthetase</keyword>
<comment type="caution">
    <text evidence="13">Lacks conserved residue(s) required for the propagation of feature annotation.</text>
</comment>
<feature type="binding site" evidence="13">
    <location>
        <position position="131"/>
    </location>
    <ligand>
        <name>Zn(2+)</name>
        <dbReference type="ChEBI" id="CHEBI:29105"/>
    </ligand>
</feature>
<dbReference type="InterPro" id="IPR041872">
    <property type="entry name" value="Anticodon_Met"/>
</dbReference>
<feature type="short sequence motif" description="'HIGH' region" evidence="13">
    <location>
        <begin position="13"/>
        <end position="23"/>
    </location>
</feature>
<gene>
    <name evidence="13 15" type="primary">metG</name>
    <name evidence="15" type="ORF">TTHT_0517</name>
</gene>
<dbReference type="GO" id="GO:0006431">
    <property type="term" value="P:methionyl-tRNA aminoacylation"/>
    <property type="evidence" value="ECO:0007669"/>
    <property type="project" value="UniProtKB-UniRule"/>
</dbReference>
<evidence type="ECO:0000256" key="3">
    <source>
        <dbReference type="ARBA" id="ARBA00011738"/>
    </source>
</evidence>
<dbReference type="GO" id="GO:0005524">
    <property type="term" value="F:ATP binding"/>
    <property type="evidence" value="ECO:0007669"/>
    <property type="project" value="UniProtKB-UniRule"/>
</dbReference>
<dbReference type="KEGG" id="thyd:TTHT_0517"/>
<dbReference type="InterPro" id="IPR033911">
    <property type="entry name" value="MetRS_core"/>
</dbReference>
<accession>A0A7R6PWT9</accession>
<evidence type="ECO:0000256" key="12">
    <source>
        <dbReference type="ARBA" id="ARBA00047364"/>
    </source>
</evidence>
<dbReference type="GO" id="GO:0005737">
    <property type="term" value="C:cytoplasm"/>
    <property type="evidence" value="ECO:0007669"/>
    <property type="project" value="UniProtKB-SubCell"/>
</dbReference>
<comment type="subcellular location">
    <subcellularLocation>
        <location evidence="2 13">Cytoplasm</location>
    </subcellularLocation>
</comment>
<dbReference type="Gene3D" id="2.40.50.140">
    <property type="entry name" value="Nucleic acid-binding proteins"/>
    <property type="match status" value="1"/>
</dbReference>
<dbReference type="PANTHER" id="PTHR43326:SF1">
    <property type="entry name" value="METHIONINE--TRNA LIGASE, MITOCHONDRIAL"/>
    <property type="match status" value="1"/>
</dbReference>
<keyword evidence="4 13" id="KW-0963">Cytoplasm</keyword>
<dbReference type="NCBIfam" id="NF008900">
    <property type="entry name" value="PRK12267.1"/>
    <property type="match status" value="1"/>
</dbReference>
<evidence type="ECO:0000256" key="9">
    <source>
        <dbReference type="ARBA" id="ARBA00022884"/>
    </source>
</evidence>
<organism evidence="15 16">
    <name type="scientific">Thermotomaculum hydrothermale</name>
    <dbReference type="NCBI Taxonomy" id="981385"/>
    <lineage>
        <taxon>Bacteria</taxon>
        <taxon>Pseudomonadati</taxon>
        <taxon>Acidobacteriota</taxon>
        <taxon>Holophagae</taxon>
        <taxon>Thermotomaculales</taxon>
        <taxon>Thermotomaculaceae</taxon>
        <taxon>Thermotomaculum</taxon>
    </lineage>
</organism>
<dbReference type="NCBIfam" id="TIGR00399">
    <property type="entry name" value="metG_C_term"/>
    <property type="match status" value="1"/>
</dbReference>
<evidence type="ECO:0000256" key="2">
    <source>
        <dbReference type="ARBA" id="ARBA00004496"/>
    </source>
</evidence>
<keyword evidence="10 13" id="KW-0648">Protein biosynthesis</keyword>
<reference evidence="15 16" key="1">
    <citation type="journal article" date="2012" name="Extremophiles">
        <title>Thermotomaculum hydrothermale gen. nov., sp. nov., a novel heterotrophic thermophile within the phylum Acidobacteria from a deep-sea hydrothermal vent chimney in the Southern Okinawa Trough.</title>
        <authorList>
            <person name="Izumi H."/>
            <person name="Nunoura T."/>
            <person name="Miyazaki M."/>
            <person name="Mino S."/>
            <person name="Toki T."/>
            <person name="Takai K."/>
            <person name="Sako Y."/>
            <person name="Sawabe T."/>
            <person name="Nakagawa S."/>
        </authorList>
    </citation>
    <scope>NUCLEOTIDE SEQUENCE [LARGE SCALE GENOMIC DNA]</scope>
    <source>
        <strain evidence="15 16">AC55</strain>
    </source>
</reference>
<dbReference type="InterPro" id="IPR015413">
    <property type="entry name" value="Methionyl/Leucyl_tRNA_Synth"/>
</dbReference>
<evidence type="ECO:0000256" key="1">
    <source>
        <dbReference type="ARBA" id="ARBA00003314"/>
    </source>
</evidence>
<dbReference type="InterPro" id="IPR023457">
    <property type="entry name" value="Met-tRNA_synth_2"/>
</dbReference>
<evidence type="ECO:0000256" key="8">
    <source>
        <dbReference type="ARBA" id="ARBA00022840"/>
    </source>
</evidence>
<comment type="similarity">
    <text evidence="13">Belongs to the class-I aminoacyl-tRNA synthetase family. MetG type 2A subfamily.</text>
</comment>
<dbReference type="EC" id="6.1.1.10" evidence="13"/>
<dbReference type="CDD" id="cd00814">
    <property type="entry name" value="MetRS_core"/>
    <property type="match status" value="1"/>
</dbReference>
<keyword evidence="7 13" id="KW-0547">Nucleotide-binding</keyword>
<feature type="short sequence motif" description="'KMSKS' region" evidence="13">
    <location>
        <begin position="296"/>
        <end position="300"/>
    </location>
</feature>
<dbReference type="Gene3D" id="3.40.50.620">
    <property type="entry name" value="HUPs"/>
    <property type="match status" value="1"/>
</dbReference>
<dbReference type="SUPFAM" id="SSF47323">
    <property type="entry name" value="Anticodon-binding domain of a subclass of class I aminoacyl-tRNA synthetases"/>
    <property type="match status" value="1"/>
</dbReference>
<dbReference type="Proteomes" id="UP000595564">
    <property type="component" value="Chromosome"/>
</dbReference>
<dbReference type="Pfam" id="PF01588">
    <property type="entry name" value="tRNA_bind"/>
    <property type="match status" value="1"/>
</dbReference>
<dbReference type="FunFam" id="2.40.50.140:FF:000042">
    <property type="entry name" value="Methionine--tRNA ligase"/>
    <property type="match status" value="1"/>
</dbReference>
<keyword evidence="6 13" id="KW-0436">Ligase</keyword>
<dbReference type="InterPro" id="IPR002547">
    <property type="entry name" value="tRNA-bd_dom"/>
</dbReference>
<dbReference type="PANTHER" id="PTHR43326">
    <property type="entry name" value="METHIONYL-TRNA SYNTHETASE"/>
    <property type="match status" value="1"/>
</dbReference>
<dbReference type="InterPro" id="IPR014758">
    <property type="entry name" value="Met-tRNA_synth"/>
</dbReference>
<dbReference type="InterPro" id="IPR014729">
    <property type="entry name" value="Rossmann-like_a/b/a_fold"/>
</dbReference>
<keyword evidence="13" id="KW-0479">Metal-binding</keyword>
<dbReference type="Gene3D" id="2.170.220.10">
    <property type="match status" value="1"/>
</dbReference>
<dbReference type="HAMAP" id="MF_01228">
    <property type="entry name" value="Met_tRNA_synth_type2"/>
    <property type="match status" value="1"/>
</dbReference>
<evidence type="ECO:0000313" key="16">
    <source>
        <dbReference type="Proteomes" id="UP000595564"/>
    </source>
</evidence>
<dbReference type="EMBL" id="AP017470">
    <property type="protein sequence ID" value="BBB32105.1"/>
    <property type="molecule type" value="Genomic_DNA"/>
</dbReference>
<feature type="domain" description="TRNA-binding" evidence="14">
    <location>
        <begin position="539"/>
        <end position="640"/>
    </location>
</feature>
<evidence type="ECO:0000259" key="14">
    <source>
        <dbReference type="PROSITE" id="PS50886"/>
    </source>
</evidence>